<dbReference type="InterPro" id="IPR046655">
    <property type="entry name" value="DUF6673"/>
</dbReference>
<feature type="region of interest" description="Disordered" evidence="1">
    <location>
        <begin position="94"/>
        <end position="113"/>
    </location>
</feature>
<evidence type="ECO:0000256" key="1">
    <source>
        <dbReference type="SAM" id="MobiDB-lite"/>
    </source>
</evidence>
<proteinExistence type="predicted"/>
<comment type="caution">
    <text evidence="3">The sequence shown here is derived from an EMBL/GenBank/DDBJ whole genome shotgun (WGS) entry which is preliminary data.</text>
</comment>
<feature type="domain" description="DUF6673" evidence="2">
    <location>
        <begin position="1"/>
        <end position="113"/>
    </location>
</feature>
<reference evidence="3 4" key="1">
    <citation type="journal article" date="2021" name="Int. J. Syst. Evol. Microbiol.">
        <title>Clostridium zeae sp. nov., isolated from corn silage.</title>
        <authorList>
            <person name="Kobayashi H."/>
            <person name="Tanizawa Y."/>
            <person name="Yagura M."/>
            <person name="Sakamoto M."/>
            <person name="Ohkuma M."/>
            <person name="Tohno M."/>
        </authorList>
    </citation>
    <scope>NUCLEOTIDE SEQUENCE [LARGE SCALE GENOMIC DNA]</scope>
    <source>
        <strain evidence="3 4">CSC2</strain>
    </source>
</reference>
<organism evidence="3 4">
    <name type="scientific">Clostridium zeae</name>
    <dbReference type="NCBI Taxonomy" id="2759022"/>
    <lineage>
        <taxon>Bacteria</taxon>
        <taxon>Bacillati</taxon>
        <taxon>Bacillota</taxon>
        <taxon>Clostridia</taxon>
        <taxon>Eubacteriales</taxon>
        <taxon>Clostridiaceae</taxon>
        <taxon>Clostridium</taxon>
    </lineage>
</organism>
<accession>A0ABQ1ED36</accession>
<name>A0ABQ1ED36_9CLOT</name>
<evidence type="ECO:0000313" key="4">
    <source>
        <dbReference type="Proteomes" id="UP000663802"/>
    </source>
</evidence>
<evidence type="ECO:0000313" key="3">
    <source>
        <dbReference type="EMBL" id="GFZ32571.1"/>
    </source>
</evidence>
<protein>
    <recommendedName>
        <fullName evidence="2">DUF6673 domain-containing protein</fullName>
    </recommendedName>
</protein>
<gene>
    <name evidence="3" type="ORF">CSC2_30970</name>
</gene>
<dbReference type="Pfam" id="PF20378">
    <property type="entry name" value="DUF6673"/>
    <property type="match status" value="1"/>
</dbReference>
<dbReference type="RefSeq" id="WP_206870853.1">
    <property type="nucleotide sequence ID" value="NZ_BMBA01000003.1"/>
</dbReference>
<sequence>MIINNVELQDLDIFDADIAEKYENMLEKVVEEAKATEELKTSEAIRKQCSLVFECFNYLFGEGTDKKVFGEKANLIICLKAFEELVESVNEQKQEVEKITSKYSPSRAQRRAK</sequence>
<evidence type="ECO:0000259" key="2">
    <source>
        <dbReference type="Pfam" id="PF20378"/>
    </source>
</evidence>
<keyword evidence="4" id="KW-1185">Reference proteome</keyword>
<dbReference type="EMBL" id="BMBA01000003">
    <property type="protein sequence ID" value="GFZ32571.1"/>
    <property type="molecule type" value="Genomic_DNA"/>
</dbReference>
<dbReference type="Proteomes" id="UP000663802">
    <property type="component" value="Unassembled WGS sequence"/>
</dbReference>